<evidence type="ECO:0000313" key="2">
    <source>
        <dbReference type="Proteomes" id="UP000092993"/>
    </source>
</evidence>
<name>A0A1C7LSQ0_GRIFR</name>
<sequence>MPYPRVEGPSPNLPTAGPVSCTTYAVEQCVVLSRARRRRSSGNTLGWAGDVRDAPARLGNKRYDKSTKRSRLSSRMAQRVPLVLFRTAGGYAARPRRRFLEARIIACAPLGTPYYRCDGGYFNSAQHDTPILPRHPD</sequence>
<protein>
    <submittedName>
        <fullName evidence="1">Uncharacterized protein</fullName>
    </submittedName>
</protein>
<evidence type="ECO:0000313" key="1">
    <source>
        <dbReference type="EMBL" id="OBZ65824.1"/>
    </source>
</evidence>
<dbReference type="AlphaFoldDB" id="A0A1C7LSQ0"/>
<dbReference type="Proteomes" id="UP000092993">
    <property type="component" value="Unassembled WGS sequence"/>
</dbReference>
<comment type="caution">
    <text evidence="1">The sequence shown here is derived from an EMBL/GenBank/DDBJ whole genome shotgun (WGS) entry which is preliminary data.</text>
</comment>
<reference evidence="1 2" key="1">
    <citation type="submission" date="2016-03" db="EMBL/GenBank/DDBJ databases">
        <title>Whole genome sequencing of Grifola frondosa 9006-11.</title>
        <authorList>
            <person name="Min B."/>
            <person name="Park H."/>
            <person name="Kim J.-G."/>
            <person name="Cho H."/>
            <person name="Oh Y.-L."/>
            <person name="Kong W.-S."/>
            <person name="Choi I.-G."/>
        </authorList>
    </citation>
    <scope>NUCLEOTIDE SEQUENCE [LARGE SCALE GENOMIC DNA]</scope>
    <source>
        <strain evidence="1 2">9006-11</strain>
    </source>
</reference>
<organism evidence="1 2">
    <name type="scientific">Grifola frondosa</name>
    <name type="common">Maitake</name>
    <name type="synonym">Polyporus frondosus</name>
    <dbReference type="NCBI Taxonomy" id="5627"/>
    <lineage>
        <taxon>Eukaryota</taxon>
        <taxon>Fungi</taxon>
        <taxon>Dikarya</taxon>
        <taxon>Basidiomycota</taxon>
        <taxon>Agaricomycotina</taxon>
        <taxon>Agaricomycetes</taxon>
        <taxon>Polyporales</taxon>
        <taxon>Grifolaceae</taxon>
        <taxon>Grifola</taxon>
    </lineage>
</organism>
<keyword evidence="2" id="KW-1185">Reference proteome</keyword>
<dbReference type="EMBL" id="LUGG01000038">
    <property type="protein sequence ID" value="OBZ65824.1"/>
    <property type="molecule type" value="Genomic_DNA"/>
</dbReference>
<gene>
    <name evidence="1" type="ORF">A0H81_14137</name>
</gene>
<proteinExistence type="predicted"/>
<accession>A0A1C7LSQ0</accession>